<name>M0ARU5_NATA1</name>
<feature type="transmembrane region" description="Helical" evidence="1">
    <location>
        <begin position="237"/>
        <end position="257"/>
    </location>
</feature>
<dbReference type="PATRIC" id="fig|29540.5.peg.2119"/>
<dbReference type="Pfam" id="PF14102">
    <property type="entry name" value="Caps_synth_CapC"/>
    <property type="match status" value="2"/>
</dbReference>
<dbReference type="Proteomes" id="UP000011554">
    <property type="component" value="Unassembled WGS sequence"/>
</dbReference>
<dbReference type="RefSeq" id="WP_006109122.1">
    <property type="nucleotide sequence ID" value="NZ_AOIO01000026.1"/>
</dbReference>
<accession>M0ARU5</accession>
<protein>
    <submittedName>
        <fullName evidence="2">Uncharacterized protein</fullName>
    </submittedName>
</protein>
<keyword evidence="3" id="KW-1185">Reference proteome</keyword>
<feature type="transmembrane region" description="Helical" evidence="1">
    <location>
        <begin position="99"/>
        <end position="120"/>
    </location>
</feature>
<proteinExistence type="predicted"/>
<evidence type="ECO:0000313" key="2">
    <source>
        <dbReference type="EMBL" id="ELZ01275.1"/>
    </source>
</evidence>
<dbReference type="InterPro" id="IPR008338">
    <property type="entry name" value="Capsule_biosynth_CapC"/>
</dbReference>
<sequence>MIVAAAITILGIAIGIGVTQYRGLRMGGVIVVPLLAVYTLYSFEALPLFLVTATLAYCLVGLIRRHTLIYGRQLLLVSLAAGALGPVTLALVFNRWAILGSTVELAFTGTILPGIAAYNYHKLDPEDRRLDLLVSAGLFVGLVAIAAALVSPTLATQLRSSLTSILFTPASDIAQYRNAVAGSVPMTTTLDRIWMLGLFLVGLVFSEMAHARWGVRLGGLIAIPLLVALSIVNAWTLGVFIAGVVVVYASITAINAITLIYGRVLLSLSVITAMGYGVLVASVAPATVGFSLYFTVLLAGISAYNYHRVAPAERLESVALAAALYALLLAGTRTFVEPRETGILTTVSAAEFAVLLGAVLFGIYCVHRLETRRQAVANYHSRQVLA</sequence>
<keyword evidence="1" id="KW-1133">Transmembrane helix</keyword>
<organism evidence="2 3">
    <name type="scientific">Natrialba asiatica (strain ATCC 700177 / DSM 12278 / JCM 9576 / FERM P-10747 / NBRC 102637 / 172P1)</name>
    <dbReference type="NCBI Taxonomy" id="29540"/>
    <lineage>
        <taxon>Archaea</taxon>
        <taxon>Methanobacteriati</taxon>
        <taxon>Methanobacteriota</taxon>
        <taxon>Stenosarchaea group</taxon>
        <taxon>Halobacteria</taxon>
        <taxon>Halobacteriales</taxon>
        <taxon>Natrialbaceae</taxon>
        <taxon>Natrialba</taxon>
    </lineage>
</organism>
<dbReference type="AlphaFoldDB" id="M0ARU5"/>
<evidence type="ECO:0000256" key="1">
    <source>
        <dbReference type="SAM" id="Phobius"/>
    </source>
</evidence>
<evidence type="ECO:0000313" key="3">
    <source>
        <dbReference type="Proteomes" id="UP000011554"/>
    </source>
</evidence>
<reference evidence="2 3" key="1">
    <citation type="journal article" date="2014" name="PLoS Genet.">
        <title>Phylogenetically driven sequencing of extremely halophilic archaea reveals strategies for static and dynamic osmo-response.</title>
        <authorList>
            <person name="Becker E.A."/>
            <person name="Seitzer P.M."/>
            <person name="Tritt A."/>
            <person name="Larsen D."/>
            <person name="Krusor M."/>
            <person name="Yao A.I."/>
            <person name="Wu D."/>
            <person name="Madern D."/>
            <person name="Eisen J.A."/>
            <person name="Darling A.E."/>
            <person name="Facciotti M.T."/>
        </authorList>
    </citation>
    <scope>NUCLEOTIDE SEQUENCE [LARGE SCALE GENOMIC DNA]</scope>
    <source>
        <strain evidence="2 3">DSM 12278</strain>
    </source>
</reference>
<feature type="transmembrane region" description="Helical" evidence="1">
    <location>
        <begin position="213"/>
        <end position="231"/>
    </location>
</feature>
<feature type="transmembrane region" description="Helical" evidence="1">
    <location>
        <begin position="39"/>
        <end position="62"/>
    </location>
</feature>
<feature type="transmembrane region" description="Helical" evidence="1">
    <location>
        <begin position="132"/>
        <end position="154"/>
    </location>
</feature>
<feature type="transmembrane region" description="Helical" evidence="1">
    <location>
        <begin position="189"/>
        <end position="206"/>
    </location>
</feature>
<gene>
    <name evidence="2" type="ORF">C481_10425</name>
</gene>
<dbReference type="GO" id="GO:0016020">
    <property type="term" value="C:membrane"/>
    <property type="evidence" value="ECO:0007669"/>
    <property type="project" value="InterPro"/>
</dbReference>
<keyword evidence="1" id="KW-0472">Membrane</keyword>
<feature type="transmembrane region" description="Helical" evidence="1">
    <location>
        <begin position="74"/>
        <end position="93"/>
    </location>
</feature>
<dbReference type="OrthoDB" id="240491at2157"/>
<dbReference type="GO" id="GO:0045227">
    <property type="term" value="P:capsule polysaccharide biosynthetic process"/>
    <property type="evidence" value="ECO:0007669"/>
    <property type="project" value="InterPro"/>
</dbReference>
<keyword evidence="1" id="KW-0812">Transmembrane</keyword>
<dbReference type="EMBL" id="AOIO01000026">
    <property type="protein sequence ID" value="ELZ01275.1"/>
    <property type="molecule type" value="Genomic_DNA"/>
</dbReference>
<feature type="transmembrane region" description="Helical" evidence="1">
    <location>
        <begin position="342"/>
        <end position="366"/>
    </location>
</feature>
<dbReference type="eggNOG" id="arCOG06250">
    <property type="taxonomic scope" value="Archaea"/>
</dbReference>
<feature type="transmembrane region" description="Helical" evidence="1">
    <location>
        <begin position="290"/>
        <end position="306"/>
    </location>
</feature>
<comment type="caution">
    <text evidence="2">The sequence shown here is derived from an EMBL/GenBank/DDBJ whole genome shotgun (WGS) entry which is preliminary data.</text>
</comment>